<dbReference type="InterPro" id="IPR034660">
    <property type="entry name" value="DinB/YfiT-like"/>
</dbReference>
<dbReference type="InterPro" id="IPR017517">
    <property type="entry name" value="Maleyloyr_isom"/>
</dbReference>
<dbReference type="Pfam" id="PF11716">
    <property type="entry name" value="MDMPI_N"/>
    <property type="match status" value="1"/>
</dbReference>
<gene>
    <name evidence="2" type="ORF">ACT17_33030</name>
</gene>
<protein>
    <recommendedName>
        <fullName evidence="1">Mycothiol-dependent maleylpyruvate isomerase metal-binding domain-containing protein</fullName>
    </recommendedName>
</protein>
<proteinExistence type="predicted"/>
<dbReference type="NCBIfam" id="TIGR03086">
    <property type="entry name" value="TIGR03086 family metal-binding protein"/>
    <property type="match status" value="1"/>
</dbReference>
<dbReference type="AlphaFoldDB" id="A0A0J8TWS2"/>
<dbReference type="SUPFAM" id="SSF109854">
    <property type="entry name" value="DinB/YfiT-like putative metalloenzymes"/>
    <property type="match status" value="1"/>
</dbReference>
<dbReference type="InterPro" id="IPR017520">
    <property type="entry name" value="CHP03086"/>
</dbReference>
<sequence length="189" mass="19806">MESLELLRRADGRLAGLVATLAVSDLDRPSPCSGWSVRSMLSHTIASIDAFAAAVDGLGGPTEAELFSGSDILGSDWVAVVERSIKRSQQAWATVTDWDMPVATVLGSMPAAQAIGIITYSTLIHSWDLAVAIDQPVEFDVSEAALAEAVGSQLVPALQPQGMFGPEVEVGTDASPTERVVAFSGRNPL</sequence>
<dbReference type="EMBL" id="LFOD01000066">
    <property type="protein sequence ID" value="KMV13881.1"/>
    <property type="molecule type" value="Genomic_DNA"/>
</dbReference>
<dbReference type="PATRIC" id="fig|451644.5.peg.6791"/>
<organism evidence="2 3">
    <name type="scientific">Mycolicibacterium conceptionense</name>
    <dbReference type="NCBI Taxonomy" id="451644"/>
    <lineage>
        <taxon>Bacteria</taxon>
        <taxon>Bacillati</taxon>
        <taxon>Actinomycetota</taxon>
        <taxon>Actinomycetes</taxon>
        <taxon>Mycobacteriales</taxon>
        <taxon>Mycobacteriaceae</taxon>
        <taxon>Mycolicibacterium</taxon>
    </lineage>
</organism>
<dbReference type="Gene3D" id="1.20.120.450">
    <property type="entry name" value="dinb family like domain"/>
    <property type="match status" value="1"/>
</dbReference>
<dbReference type="NCBIfam" id="TIGR03083">
    <property type="entry name" value="maleylpyruvate isomerase family mycothiol-dependent enzyme"/>
    <property type="match status" value="1"/>
</dbReference>
<dbReference type="GO" id="GO:0046872">
    <property type="term" value="F:metal ion binding"/>
    <property type="evidence" value="ECO:0007669"/>
    <property type="project" value="InterPro"/>
</dbReference>
<accession>A0A0J8TWS2</accession>
<evidence type="ECO:0000313" key="3">
    <source>
        <dbReference type="Proteomes" id="UP000037594"/>
    </source>
</evidence>
<comment type="caution">
    <text evidence="2">The sequence shown here is derived from an EMBL/GenBank/DDBJ whole genome shotgun (WGS) entry which is preliminary data.</text>
</comment>
<reference evidence="2 3" key="1">
    <citation type="submission" date="2015-06" db="EMBL/GenBank/DDBJ databases">
        <title>Genome sequence of Mycobacterium conceptionense strain MLE.</title>
        <authorList>
            <person name="Greninger A.L."/>
            <person name="Cunningham G."/>
            <person name="Chiu C.Y."/>
            <person name="Miller S."/>
        </authorList>
    </citation>
    <scope>NUCLEOTIDE SEQUENCE [LARGE SCALE GENOMIC DNA]</scope>
    <source>
        <strain evidence="2 3">MLE</strain>
    </source>
</reference>
<dbReference type="Proteomes" id="UP000037594">
    <property type="component" value="Unassembled WGS sequence"/>
</dbReference>
<name>A0A0J8TWS2_9MYCO</name>
<dbReference type="InterPro" id="IPR024344">
    <property type="entry name" value="MDMPI_metal-binding"/>
</dbReference>
<feature type="domain" description="Mycothiol-dependent maleylpyruvate isomerase metal-binding" evidence="1">
    <location>
        <begin position="7"/>
        <end position="130"/>
    </location>
</feature>
<dbReference type="OrthoDB" id="8755073at2"/>
<evidence type="ECO:0000259" key="1">
    <source>
        <dbReference type="Pfam" id="PF11716"/>
    </source>
</evidence>
<evidence type="ECO:0000313" key="2">
    <source>
        <dbReference type="EMBL" id="KMV13881.1"/>
    </source>
</evidence>
<dbReference type="RefSeq" id="WP_016343867.1">
    <property type="nucleotide sequence ID" value="NZ_JAYXBU010000009.1"/>
</dbReference>